<dbReference type="AlphaFoldDB" id="A0A931I1V3"/>
<dbReference type="RefSeq" id="WP_197310953.1">
    <property type="nucleotide sequence ID" value="NZ_JADZLT010000049.1"/>
</dbReference>
<feature type="transmembrane region" description="Helical" evidence="1">
    <location>
        <begin position="113"/>
        <end position="134"/>
    </location>
</feature>
<name>A0A931I1V3_9HYPH</name>
<keyword evidence="1" id="KW-0812">Transmembrane</keyword>
<reference evidence="2" key="1">
    <citation type="submission" date="2020-12" db="EMBL/GenBank/DDBJ databases">
        <title>Methylobrevis albus sp. nov., isolated from fresh water lack sediment.</title>
        <authorList>
            <person name="Zou Q."/>
        </authorList>
    </citation>
    <scope>NUCLEOTIDE SEQUENCE</scope>
    <source>
        <strain evidence="2">L22</strain>
    </source>
</reference>
<sequence length="137" mass="14273">MSLAHEPLATLDLRPEHASDVGTEPAFLRSISHEPTADGPVAAVQSSSEEAAMVEFVRTAVVPRAYSLAAAIALRAALVAALWAALVVVFTLLSLSAYAALRHPMLLTMHDQAATVATVIAAIAAVASVFSLRLDSE</sequence>
<evidence type="ECO:0000313" key="3">
    <source>
        <dbReference type="Proteomes" id="UP000631694"/>
    </source>
</evidence>
<keyword evidence="1" id="KW-0472">Membrane</keyword>
<gene>
    <name evidence="2" type="ORF">I5731_08660</name>
</gene>
<feature type="transmembrane region" description="Helical" evidence="1">
    <location>
        <begin position="72"/>
        <end position="101"/>
    </location>
</feature>
<organism evidence="2 3">
    <name type="scientific">Methylobrevis albus</name>
    <dbReference type="NCBI Taxonomy" id="2793297"/>
    <lineage>
        <taxon>Bacteria</taxon>
        <taxon>Pseudomonadati</taxon>
        <taxon>Pseudomonadota</taxon>
        <taxon>Alphaproteobacteria</taxon>
        <taxon>Hyphomicrobiales</taxon>
        <taxon>Pleomorphomonadaceae</taxon>
        <taxon>Methylobrevis</taxon>
    </lineage>
</organism>
<evidence type="ECO:0000256" key="1">
    <source>
        <dbReference type="SAM" id="Phobius"/>
    </source>
</evidence>
<keyword evidence="3" id="KW-1185">Reference proteome</keyword>
<protein>
    <submittedName>
        <fullName evidence="2">Uncharacterized protein</fullName>
    </submittedName>
</protein>
<accession>A0A931I1V3</accession>
<proteinExistence type="predicted"/>
<dbReference type="EMBL" id="JADZLT010000049">
    <property type="protein sequence ID" value="MBH0237889.1"/>
    <property type="molecule type" value="Genomic_DNA"/>
</dbReference>
<comment type="caution">
    <text evidence="2">The sequence shown here is derived from an EMBL/GenBank/DDBJ whole genome shotgun (WGS) entry which is preliminary data.</text>
</comment>
<evidence type="ECO:0000313" key="2">
    <source>
        <dbReference type="EMBL" id="MBH0237889.1"/>
    </source>
</evidence>
<dbReference type="Proteomes" id="UP000631694">
    <property type="component" value="Unassembled WGS sequence"/>
</dbReference>
<keyword evidence="1" id="KW-1133">Transmembrane helix</keyword>